<sequence length="129" mass="14170">MSRLLIIEEDPISVDIIERVGARMGYHVEVLNSLRFVDIPFEVERLGGFDIIVSEAILPNSNGLTLFGDLRRRWPQTKLVVTSDGSLNDQLRDELFVAALQVGAHCTLCKPLLDDELSACFSSVGGLAA</sequence>
<accession>A0A7Y0HG27</accession>
<proteinExistence type="predicted"/>
<gene>
    <name evidence="3" type="ORF">HH303_08325</name>
</gene>
<evidence type="ECO:0000313" key="4">
    <source>
        <dbReference type="Proteomes" id="UP000539372"/>
    </source>
</evidence>
<dbReference type="RefSeq" id="WP_169624764.1">
    <property type="nucleotide sequence ID" value="NZ_JABBNT010000002.1"/>
</dbReference>
<evidence type="ECO:0000259" key="2">
    <source>
        <dbReference type="PROSITE" id="PS50110"/>
    </source>
</evidence>
<keyword evidence="4" id="KW-1185">Reference proteome</keyword>
<dbReference type="AlphaFoldDB" id="A0A7Y0HG27"/>
<protein>
    <submittedName>
        <fullName evidence="3">Response regulator</fullName>
    </submittedName>
</protein>
<dbReference type="GO" id="GO:0000160">
    <property type="term" value="P:phosphorelay signal transduction system"/>
    <property type="evidence" value="ECO:0007669"/>
    <property type="project" value="InterPro"/>
</dbReference>
<dbReference type="CDD" id="cd00156">
    <property type="entry name" value="REC"/>
    <property type="match status" value="1"/>
</dbReference>
<feature type="domain" description="Response regulatory" evidence="2">
    <location>
        <begin position="3"/>
        <end position="125"/>
    </location>
</feature>
<evidence type="ECO:0000313" key="3">
    <source>
        <dbReference type="EMBL" id="NMM44482.1"/>
    </source>
</evidence>
<evidence type="ECO:0000256" key="1">
    <source>
        <dbReference type="PROSITE-ProRule" id="PRU00169"/>
    </source>
</evidence>
<comment type="caution">
    <text evidence="3">The sequence shown here is derived from an EMBL/GenBank/DDBJ whole genome shotgun (WGS) entry which is preliminary data.</text>
</comment>
<dbReference type="EMBL" id="JABBNT010000002">
    <property type="protein sequence ID" value="NMM44482.1"/>
    <property type="molecule type" value="Genomic_DNA"/>
</dbReference>
<dbReference type="Proteomes" id="UP000539372">
    <property type="component" value="Unassembled WGS sequence"/>
</dbReference>
<name>A0A7Y0HG27_9PROT</name>
<dbReference type="InterPro" id="IPR011006">
    <property type="entry name" value="CheY-like_superfamily"/>
</dbReference>
<dbReference type="Pfam" id="PF00072">
    <property type="entry name" value="Response_reg"/>
    <property type="match status" value="1"/>
</dbReference>
<dbReference type="SUPFAM" id="SSF52172">
    <property type="entry name" value="CheY-like"/>
    <property type="match status" value="1"/>
</dbReference>
<dbReference type="InterPro" id="IPR001789">
    <property type="entry name" value="Sig_transdc_resp-reg_receiver"/>
</dbReference>
<dbReference type="PROSITE" id="PS50110">
    <property type="entry name" value="RESPONSE_REGULATORY"/>
    <property type="match status" value="1"/>
</dbReference>
<dbReference type="Gene3D" id="3.40.50.2300">
    <property type="match status" value="1"/>
</dbReference>
<organism evidence="3 4">
    <name type="scientific">Pacificispira spongiicola</name>
    <dbReference type="NCBI Taxonomy" id="2729598"/>
    <lineage>
        <taxon>Bacteria</taxon>
        <taxon>Pseudomonadati</taxon>
        <taxon>Pseudomonadota</taxon>
        <taxon>Alphaproteobacteria</taxon>
        <taxon>Rhodospirillales</taxon>
        <taxon>Rhodospirillaceae</taxon>
        <taxon>Pacificispira</taxon>
    </lineage>
</organism>
<comment type="caution">
    <text evidence="1">Lacks conserved residue(s) required for the propagation of feature annotation.</text>
</comment>
<reference evidence="3 4" key="1">
    <citation type="submission" date="2020-04" db="EMBL/GenBank/DDBJ databases">
        <title>Rhodospirillaceae bacterium KN72 isolated from deep sea.</title>
        <authorList>
            <person name="Zhang D.-C."/>
        </authorList>
    </citation>
    <scope>NUCLEOTIDE SEQUENCE [LARGE SCALE GENOMIC DNA]</scope>
    <source>
        <strain evidence="3 4">KN72</strain>
    </source>
</reference>
<dbReference type="SMART" id="SM00448">
    <property type="entry name" value="REC"/>
    <property type="match status" value="1"/>
</dbReference>